<evidence type="ECO:0000256" key="1">
    <source>
        <dbReference type="ARBA" id="ARBA00010790"/>
    </source>
</evidence>
<keyword evidence="4" id="KW-0560">Oxidoreductase</keyword>
<organism evidence="7">
    <name type="scientific">freshwater metagenome</name>
    <dbReference type="NCBI Taxonomy" id="449393"/>
    <lineage>
        <taxon>unclassified sequences</taxon>
        <taxon>metagenomes</taxon>
        <taxon>ecological metagenomes</taxon>
    </lineage>
</organism>
<dbReference type="Pfam" id="PF05199">
    <property type="entry name" value="GMC_oxred_C"/>
    <property type="match status" value="1"/>
</dbReference>
<evidence type="ECO:0000256" key="4">
    <source>
        <dbReference type="ARBA" id="ARBA00023002"/>
    </source>
</evidence>
<dbReference type="InterPro" id="IPR007867">
    <property type="entry name" value="GMC_OxRtase_C"/>
</dbReference>
<feature type="domain" description="Glucose-methanol-choline oxidoreductase C-terminal" evidence="6">
    <location>
        <begin position="364"/>
        <end position="480"/>
    </location>
</feature>
<proteinExistence type="inferred from homology"/>
<dbReference type="PRINTS" id="PR00420">
    <property type="entry name" value="RNGMNOXGNASE"/>
</dbReference>
<dbReference type="InterPro" id="IPR036188">
    <property type="entry name" value="FAD/NAD-bd_sf"/>
</dbReference>
<dbReference type="AlphaFoldDB" id="A0A6J7DRK1"/>
<dbReference type="EMBL" id="CAFBLP010000015">
    <property type="protein sequence ID" value="CAB4871314.1"/>
    <property type="molecule type" value="Genomic_DNA"/>
</dbReference>
<dbReference type="GO" id="GO:0016614">
    <property type="term" value="F:oxidoreductase activity, acting on CH-OH group of donors"/>
    <property type="evidence" value="ECO:0007669"/>
    <property type="project" value="InterPro"/>
</dbReference>
<protein>
    <submittedName>
        <fullName evidence="7">Unannotated protein</fullName>
    </submittedName>
</protein>
<accession>A0A6J7DRK1</accession>
<name>A0A6J7DRK1_9ZZZZ</name>
<feature type="domain" description="Glucose-methanol-choline oxidoreductase N-terminal" evidence="5">
    <location>
        <begin position="74"/>
        <end position="275"/>
    </location>
</feature>
<sequence>MKHASTTGADAVTHAPATEALYDAEVLIIGSGAGGATTAALLAEAGFDVLIVEEGDWVEQGTVVPFSLDQMNRQYRSGGVTVALGLPSIAYTEGRCAGGGTEVNSGLYRRPPAELLDRWRTQYHIRDLDPDEMYAIAEEVETALNVTPVPGAVSPASTVLQRGADALHWQNSESPRWMKYPAGGSAASGQRQSMTRTYLPRAQRAGARLLTQCRVRRLSINGTRASDAEVVLADGSPGRIRFRHVFVCGGAIHTPALLQRSGLRERIGDTLAVHPTVKLAARFPDPINMPDDVPVHQVKEFAPEISFGGSASNPGLVALSLADNWGQFSHALQDWERVCVYYAAITSEGKGRVKAIPGLRDPLVTYHLTARDRQMLRSGLSRLALLMLAAGADEVYPSYHHAPIVRSTADIAELQRSFATTKATVMTVHLCSTVPLGEHPRCAADSFGQVRGMKNVWVNDASMLPDAPGVNPQGSVMAFAVRNARRFIGTERPRG</sequence>
<evidence type="ECO:0000259" key="6">
    <source>
        <dbReference type="Pfam" id="PF05199"/>
    </source>
</evidence>
<dbReference type="InterPro" id="IPR000172">
    <property type="entry name" value="GMC_OxRdtase_N"/>
</dbReference>
<dbReference type="PANTHER" id="PTHR46056">
    <property type="entry name" value="LONG-CHAIN-ALCOHOL OXIDASE"/>
    <property type="match status" value="1"/>
</dbReference>
<comment type="similarity">
    <text evidence="1">Belongs to the GMC oxidoreductase family.</text>
</comment>
<dbReference type="Pfam" id="PF00732">
    <property type="entry name" value="GMC_oxred_N"/>
    <property type="match status" value="1"/>
</dbReference>
<dbReference type="GO" id="GO:0050660">
    <property type="term" value="F:flavin adenine dinucleotide binding"/>
    <property type="evidence" value="ECO:0007669"/>
    <property type="project" value="InterPro"/>
</dbReference>
<gene>
    <name evidence="7" type="ORF">UFOPK3376_00845</name>
</gene>
<dbReference type="PANTHER" id="PTHR46056:SF12">
    <property type="entry name" value="LONG-CHAIN-ALCOHOL OXIDASE"/>
    <property type="match status" value="1"/>
</dbReference>
<dbReference type="SUPFAM" id="SSF51905">
    <property type="entry name" value="FAD/NAD(P)-binding domain"/>
    <property type="match status" value="1"/>
</dbReference>
<dbReference type="Pfam" id="PF13450">
    <property type="entry name" value="NAD_binding_8"/>
    <property type="match status" value="1"/>
</dbReference>
<evidence type="ECO:0000256" key="3">
    <source>
        <dbReference type="ARBA" id="ARBA00022827"/>
    </source>
</evidence>
<keyword evidence="3" id="KW-0274">FAD</keyword>
<evidence type="ECO:0000256" key="2">
    <source>
        <dbReference type="ARBA" id="ARBA00022630"/>
    </source>
</evidence>
<dbReference type="Gene3D" id="3.50.50.60">
    <property type="entry name" value="FAD/NAD(P)-binding domain"/>
    <property type="match status" value="2"/>
</dbReference>
<evidence type="ECO:0000259" key="5">
    <source>
        <dbReference type="Pfam" id="PF00732"/>
    </source>
</evidence>
<keyword evidence="2" id="KW-0285">Flavoprotein</keyword>
<reference evidence="7" key="1">
    <citation type="submission" date="2020-05" db="EMBL/GenBank/DDBJ databases">
        <authorList>
            <person name="Chiriac C."/>
            <person name="Salcher M."/>
            <person name="Ghai R."/>
            <person name="Kavagutti S V."/>
        </authorList>
    </citation>
    <scope>NUCLEOTIDE SEQUENCE</scope>
</reference>
<evidence type="ECO:0000313" key="7">
    <source>
        <dbReference type="EMBL" id="CAB4871314.1"/>
    </source>
</evidence>